<accession>A0AA35VB89</accession>
<reference evidence="5" key="1">
    <citation type="submission" date="2023-03" db="EMBL/GenBank/DDBJ databases">
        <authorList>
            <person name="Cleenwerck I."/>
        </authorList>
    </citation>
    <scope>NUCLEOTIDE SEQUENCE</scope>
    <source>
        <strain evidence="5">LMG 32879</strain>
    </source>
</reference>
<dbReference type="EMBL" id="CATKSH010000010">
    <property type="protein sequence ID" value="CAI9121110.1"/>
    <property type="molecule type" value="Genomic_DNA"/>
</dbReference>
<feature type="domain" description="HTH arsR-type" evidence="4">
    <location>
        <begin position="1"/>
        <end position="87"/>
    </location>
</feature>
<sequence>MSDVFKALADPTRRAILVLLRERAMTAGEIAEHFNLTRSTLSGHFSTLHAAGLVERDREGTTITYRLRLSVLEEAWLGLASALHLGEETTRWKKNDV</sequence>
<dbReference type="InterPro" id="IPR036388">
    <property type="entry name" value="WH-like_DNA-bd_sf"/>
</dbReference>
<dbReference type="InterPro" id="IPR001845">
    <property type="entry name" value="HTH_ArsR_DNA-bd_dom"/>
</dbReference>
<dbReference type="PANTHER" id="PTHR33154:SF33">
    <property type="entry name" value="TRANSCRIPTIONAL REPRESSOR SDPR"/>
    <property type="match status" value="1"/>
</dbReference>
<dbReference type="Gene3D" id="1.10.10.10">
    <property type="entry name" value="Winged helix-like DNA-binding domain superfamily/Winged helix DNA-binding domain"/>
    <property type="match status" value="1"/>
</dbReference>
<dbReference type="SUPFAM" id="SSF46785">
    <property type="entry name" value="Winged helix' DNA-binding domain"/>
    <property type="match status" value="1"/>
</dbReference>
<dbReference type="PROSITE" id="PS50987">
    <property type="entry name" value="HTH_ARSR_2"/>
    <property type="match status" value="1"/>
</dbReference>
<evidence type="ECO:0000313" key="5">
    <source>
        <dbReference type="EMBL" id="CAI9121110.1"/>
    </source>
</evidence>
<protein>
    <submittedName>
        <fullName evidence="5">Autorepressor SdpR family transcription factor</fullName>
    </submittedName>
</protein>
<dbReference type="Pfam" id="PF01022">
    <property type="entry name" value="HTH_5"/>
    <property type="match status" value="1"/>
</dbReference>
<dbReference type="GO" id="GO:0003700">
    <property type="term" value="F:DNA-binding transcription factor activity"/>
    <property type="evidence" value="ECO:0007669"/>
    <property type="project" value="InterPro"/>
</dbReference>
<dbReference type="InterPro" id="IPR011991">
    <property type="entry name" value="ArsR-like_HTH"/>
</dbReference>
<dbReference type="InterPro" id="IPR047796">
    <property type="entry name" value="SdpR-like_repress"/>
</dbReference>
<name>A0AA35VB89_9PROT</name>
<gene>
    <name evidence="5" type="ORF">LMG32879_001956</name>
</gene>
<keyword evidence="1" id="KW-0805">Transcription regulation</keyword>
<dbReference type="Proteomes" id="UP001176960">
    <property type="component" value="Unassembled WGS sequence"/>
</dbReference>
<evidence type="ECO:0000256" key="2">
    <source>
        <dbReference type="ARBA" id="ARBA00023125"/>
    </source>
</evidence>
<dbReference type="InterPro" id="IPR051081">
    <property type="entry name" value="HTH_MetalResp_TranReg"/>
</dbReference>
<dbReference type="NCBIfam" id="NF033788">
    <property type="entry name" value="HTH_metalloreg"/>
    <property type="match status" value="1"/>
</dbReference>
<dbReference type="GO" id="GO:0003677">
    <property type="term" value="F:DNA binding"/>
    <property type="evidence" value="ECO:0007669"/>
    <property type="project" value="UniProtKB-KW"/>
</dbReference>
<dbReference type="NCBIfam" id="NF033789">
    <property type="entry name" value="repress_SdpR"/>
    <property type="match status" value="1"/>
</dbReference>
<dbReference type="SMART" id="SM00419">
    <property type="entry name" value="HTH_CRP"/>
    <property type="match status" value="1"/>
</dbReference>
<organism evidence="5 6">
    <name type="scientific">Brytella acorum</name>
    <dbReference type="NCBI Taxonomy" id="2959299"/>
    <lineage>
        <taxon>Bacteria</taxon>
        <taxon>Pseudomonadati</taxon>
        <taxon>Pseudomonadota</taxon>
        <taxon>Alphaproteobacteria</taxon>
        <taxon>Acetobacterales</taxon>
        <taxon>Acetobacteraceae</taxon>
        <taxon>Brytella</taxon>
    </lineage>
</organism>
<dbReference type="SMART" id="SM00418">
    <property type="entry name" value="HTH_ARSR"/>
    <property type="match status" value="1"/>
</dbReference>
<evidence type="ECO:0000256" key="1">
    <source>
        <dbReference type="ARBA" id="ARBA00023015"/>
    </source>
</evidence>
<dbReference type="RefSeq" id="WP_289842102.1">
    <property type="nucleotide sequence ID" value="NZ_CATKSH010000010.1"/>
</dbReference>
<dbReference type="CDD" id="cd00090">
    <property type="entry name" value="HTH_ARSR"/>
    <property type="match status" value="1"/>
</dbReference>
<proteinExistence type="predicted"/>
<dbReference type="InterPro" id="IPR012318">
    <property type="entry name" value="HTH_CRP"/>
</dbReference>
<dbReference type="PRINTS" id="PR00778">
    <property type="entry name" value="HTHARSR"/>
</dbReference>
<keyword evidence="2" id="KW-0238">DNA-binding</keyword>
<dbReference type="InterPro" id="IPR036390">
    <property type="entry name" value="WH_DNA-bd_sf"/>
</dbReference>
<dbReference type="AlphaFoldDB" id="A0AA35VB89"/>
<evidence type="ECO:0000259" key="4">
    <source>
        <dbReference type="PROSITE" id="PS50987"/>
    </source>
</evidence>
<keyword evidence="3" id="KW-0804">Transcription</keyword>
<dbReference type="PANTHER" id="PTHR33154">
    <property type="entry name" value="TRANSCRIPTIONAL REGULATOR, ARSR FAMILY"/>
    <property type="match status" value="1"/>
</dbReference>
<comment type="caution">
    <text evidence="5">The sequence shown here is derived from an EMBL/GenBank/DDBJ whole genome shotgun (WGS) entry which is preliminary data.</text>
</comment>
<evidence type="ECO:0000313" key="6">
    <source>
        <dbReference type="Proteomes" id="UP001176960"/>
    </source>
</evidence>
<evidence type="ECO:0000256" key="3">
    <source>
        <dbReference type="ARBA" id="ARBA00023163"/>
    </source>
</evidence>
<keyword evidence="6" id="KW-1185">Reference proteome</keyword>